<dbReference type="EMBL" id="JARFPK010000001">
    <property type="protein sequence ID" value="MDF0589609.1"/>
    <property type="molecule type" value="Genomic_DNA"/>
</dbReference>
<dbReference type="Pfam" id="PF04143">
    <property type="entry name" value="Sulf_transp"/>
    <property type="match status" value="1"/>
</dbReference>
<dbReference type="Proteomes" id="UP001220010">
    <property type="component" value="Unassembled WGS sequence"/>
</dbReference>
<sequence length="191" mass="19921">MEEMIDILEDLRKDSRSQLAVGLSIGIVFGFLLQKGGVTRYDVILGQLLLVDFTVFKVMASAVITGMIGVHLLRSRGWVRLHPKPGSWGSTALGGLIFGGGFALLGYCPGTVAGAVGQGSIDALLGGVGGILLGTAVFAELYPRLEETVLSRGDFGDATIPEILGVGSWAVVVPAAIILIGLLLWIEGMGL</sequence>
<comment type="caution">
    <text evidence="2">The sequence shown here is derived from an EMBL/GenBank/DDBJ whole genome shotgun (WGS) entry which is preliminary data.</text>
</comment>
<proteinExistence type="predicted"/>
<dbReference type="InterPro" id="IPR007272">
    <property type="entry name" value="Sulf_transp_TsuA/YedE"/>
</dbReference>
<evidence type="ECO:0000313" key="2">
    <source>
        <dbReference type="EMBL" id="MDF0589609.1"/>
    </source>
</evidence>
<keyword evidence="1" id="KW-0472">Membrane</keyword>
<name>A0ABT5X4I6_9EURY</name>
<reference evidence="2 3" key="1">
    <citation type="submission" date="2023-03" db="EMBL/GenBank/DDBJ databases">
        <title>WGS of Methanotrichaceae archaeon Mx.</title>
        <authorList>
            <person name="Sorokin D.Y."/>
            <person name="Merkel A.Y."/>
        </authorList>
    </citation>
    <scope>NUCLEOTIDE SEQUENCE [LARGE SCALE GENOMIC DNA]</scope>
    <source>
        <strain evidence="2 3">Mx</strain>
    </source>
</reference>
<keyword evidence="1" id="KW-0812">Transmembrane</keyword>
<keyword evidence="3" id="KW-1185">Reference proteome</keyword>
<feature type="transmembrane region" description="Helical" evidence="1">
    <location>
        <begin position="163"/>
        <end position="186"/>
    </location>
</feature>
<accession>A0ABT5X4I6</accession>
<feature type="transmembrane region" description="Helical" evidence="1">
    <location>
        <begin position="123"/>
        <end position="143"/>
    </location>
</feature>
<feature type="transmembrane region" description="Helical" evidence="1">
    <location>
        <begin position="93"/>
        <end position="116"/>
    </location>
</feature>
<gene>
    <name evidence="2" type="ORF">P0O15_00230</name>
</gene>
<protein>
    <submittedName>
        <fullName evidence="2">YeeE/YedE thiosulfate transporter family protein</fullName>
    </submittedName>
</protein>
<dbReference type="RefSeq" id="WP_316965371.1">
    <property type="nucleotide sequence ID" value="NZ_JARFPK010000001.1"/>
</dbReference>
<feature type="transmembrane region" description="Helical" evidence="1">
    <location>
        <begin position="20"/>
        <end position="38"/>
    </location>
</feature>
<evidence type="ECO:0000313" key="3">
    <source>
        <dbReference type="Proteomes" id="UP001220010"/>
    </source>
</evidence>
<feature type="transmembrane region" description="Helical" evidence="1">
    <location>
        <begin position="50"/>
        <end position="73"/>
    </location>
</feature>
<evidence type="ECO:0000256" key="1">
    <source>
        <dbReference type="SAM" id="Phobius"/>
    </source>
</evidence>
<keyword evidence="1" id="KW-1133">Transmembrane helix</keyword>
<organism evidence="2 3">
    <name type="scientific">Candidatus Methanocrinis natronophilus</name>
    <dbReference type="NCBI Taxonomy" id="3033396"/>
    <lineage>
        <taxon>Archaea</taxon>
        <taxon>Methanobacteriati</taxon>
        <taxon>Methanobacteriota</taxon>
        <taxon>Stenosarchaea group</taxon>
        <taxon>Methanomicrobia</taxon>
        <taxon>Methanotrichales</taxon>
        <taxon>Methanotrichaceae</taxon>
        <taxon>Methanocrinis</taxon>
    </lineage>
</organism>